<feature type="compositionally biased region" description="Low complexity" evidence="1">
    <location>
        <begin position="935"/>
        <end position="949"/>
    </location>
</feature>
<dbReference type="GO" id="GO:0004843">
    <property type="term" value="F:cysteine-type deubiquitinase activity"/>
    <property type="evidence" value="ECO:0007669"/>
    <property type="project" value="InterPro"/>
</dbReference>
<dbReference type="InterPro" id="IPR050185">
    <property type="entry name" value="Ub_carboxyl-term_hydrolase"/>
</dbReference>
<dbReference type="OrthoDB" id="419330at2759"/>
<feature type="compositionally biased region" description="Basic and acidic residues" evidence="1">
    <location>
        <begin position="101"/>
        <end position="112"/>
    </location>
</feature>
<dbReference type="STRING" id="1169540.A0A0G4FBK8"/>
<sequence length="1072" mass="116780">MNDRNRSAGVAEALQSFPRHQPRLTASMTASQARYRASSQAPAPLPRYAHHQAEFAAAAPRFVTRQSREASSRQSSSGDSQRPSHSRESRQQTRDGVGSAVRERSEHTGVHRKDKVMESGFFRIGGYPPAAYGLYNLGNTCYQNAVVQPLVRTPWFWDWFTVAFDDSDDAHWQTFICPRSPYRGHVASVFATLMREFSSDGASEQQGGVVDPSDFRRVFGENKKEFKGRRQQDSAEFLGKLLECLHEDTNRIQEKPPFQEMDDRPGETPTEASDRWWTYDHQRSDSIVSDVFGGQLMTEIICPKCGHIARNFETNWSLPLTIPDDETAEVELDECLKTFCKIEVLRGDDVWYCPKCKEHVEASRQVTIFRCPPVLVVTLNRFRKDKFGGTEGIFNAKRLNTPVRFKMRKLCLAEVHGLCEHSEDPTISREYDLFAVTHHDGILHGGHYYAYAKLVVNGVVSWVRFDDIATEYFMPEEQLQGSAAYILWYQARDMPKVFQEKRKVRVEVPLPRSIDNPVVPSSRSSSRDNPSSVLDKDTEDITSPLDDSTDIAAPAAAADTSHLPAPTVRPSKPSTVPPPAPAAHTPPAAPLSPPPVHAKAPSAITTTTTEREETAERPAPAAASDRRPSAPLSSSLPSIPLAAGQRARYGYGSRASQGSLDSGYERDYEDGPLGRNIMRDLGHRGMTVGVHGAAAAAASPTGGSASRSILSDPLEPQPLAPSLSRDRHFQQSLRLDEAVRASYASATTTQPSVGASSSRSNRIGTPTRTTAADTAGAGSTFAMGEVRGGSLSNSRRGSGSGGGEARAAGMTTSECERLIERRSSRDRDREQRDDDAIASLMPRRWSGIGVKDPYRHSSRPLDSQPSYERDEGLSIGTSHTAAYRLSHNQPSLSSSAAAAAAASYFDAYPHQRSSGGRDIYGTDSHGSSIPTVGHPPALMPASPSLASRAQQQREESTLQAAQRSRGGVVSPAARQATTSTDGIRRHSTGPGSIAGAGAFGSSTRSSAINNFASSLSTFTGGRASRGNSVNPTRLTNNPYASLSSMGSTSSSRNRNQSPVERSYQSRLFGYRR</sequence>
<feature type="region of interest" description="Disordered" evidence="1">
    <location>
        <begin position="744"/>
        <end position="872"/>
    </location>
</feature>
<feature type="region of interest" description="Disordered" evidence="1">
    <location>
        <begin position="1016"/>
        <end position="1072"/>
    </location>
</feature>
<dbReference type="InterPro" id="IPR038765">
    <property type="entry name" value="Papain-like_cys_pep_sf"/>
</dbReference>
<feature type="compositionally biased region" description="Low complexity" evidence="1">
    <location>
        <begin position="597"/>
        <end position="608"/>
    </location>
</feature>
<feature type="region of interest" description="Disordered" evidence="1">
    <location>
        <begin position="63"/>
        <end position="112"/>
    </location>
</feature>
<evidence type="ECO:0000259" key="2">
    <source>
        <dbReference type="PROSITE" id="PS50235"/>
    </source>
</evidence>
<feature type="compositionally biased region" description="Low complexity" evidence="1">
    <location>
        <begin position="697"/>
        <end position="706"/>
    </location>
</feature>
<feature type="compositionally biased region" description="Low complexity" evidence="1">
    <location>
        <begin position="617"/>
        <end position="639"/>
    </location>
</feature>
<feature type="compositionally biased region" description="Low complexity" evidence="1">
    <location>
        <begin position="764"/>
        <end position="797"/>
    </location>
</feature>
<feature type="compositionally biased region" description="Polar residues" evidence="1">
    <location>
        <begin position="744"/>
        <end position="763"/>
    </location>
</feature>
<dbReference type="Proteomes" id="UP000041254">
    <property type="component" value="Unassembled WGS sequence"/>
</dbReference>
<accession>A0A0G4FBK8</accession>
<evidence type="ECO:0000313" key="3">
    <source>
        <dbReference type="EMBL" id="CEM10255.1"/>
    </source>
</evidence>
<name>A0A0G4FBK8_VITBC</name>
<proteinExistence type="predicted"/>
<dbReference type="Gene3D" id="3.90.70.10">
    <property type="entry name" value="Cysteine proteinases"/>
    <property type="match status" value="1"/>
</dbReference>
<feature type="compositionally biased region" description="Basic and acidic residues" evidence="1">
    <location>
        <begin position="814"/>
        <end position="835"/>
    </location>
</feature>
<feature type="compositionally biased region" description="Pro residues" evidence="1">
    <location>
        <begin position="587"/>
        <end position="596"/>
    </location>
</feature>
<dbReference type="PROSITE" id="PS00973">
    <property type="entry name" value="USP_2"/>
    <property type="match status" value="1"/>
</dbReference>
<dbReference type="InterPro" id="IPR028889">
    <property type="entry name" value="USP"/>
</dbReference>
<protein>
    <recommendedName>
        <fullName evidence="2">USP domain-containing protein</fullName>
    </recommendedName>
</protein>
<feature type="domain" description="USP" evidence="2">
    <location>
        <begin position="132"/>
        <end position="492"/>
    </location>
</feature>
<feature type="compositionally biased region" description="Low complexity" evidence="1">
    <location>
        <begin position="30"/>
        <end position="42"/>
    </location>
</feature>
<dbReference type="InParanoid" id="A0A0G4FBK8"/>
<evidence type="ECO:0000313" key="4">
    <source>
        <dbReference type="Proteomes" id="UP000041254"/>
    </source>
</evidence>
<dbReference type="OMA" id="CERCYAN"/>
<feature type="compositionally biased region" description="Low complexity" evidence="1">
    <location>
        <begin position="515"/>
        <end position="533"/>
    </location>
</feature>
<feature type="compositionally biased region" description="Low complexity" evidence="1">
    <location>
        <begin position="1041"/>
        <end position="1051"/>
    </location>
</feature>
<keyword evidence="4" id="KW-1185">Reference proteome</keyword>
<feature type="region of interest" description="Disordered" evidence="1">
    <location>
        <begin position="1"/>
        <end position="48"/>
    </location>
</feature>
<dbReference type="InterPro" id="IPR018200">
    <property type="entry name" value="USP_CS"/>
</dbReference>
<organism evidence="3 4">
    <name type="scientific">Vitrella brassicaformis (strain CCMP3155)</name>
    <dbReference type="NCBI Taxonomy" id="1169540"/>
    <lineage>
        <taxon>Eukaryota</taxon>
        <taxon>Sar</taxon>
        <taxon>Alveolata</taxon>
        <taxon>Colpodellida</taxon>
        <taxon>Vitrellaceae</taxon>
        <taxon>Vitrella</taxon>
    </lineage>
</organism>
<gene>
    <name evidence="3" type="ORF">Vbra_14935</name>
</gene>
<dbReference type="SUPFAM" id="SSF54001">
    <property type="entry name" value="Cysteine proteinases"/>
    <property type="match status" value="1"/>
</dbReference>
<feature type="compositionally biased region" description="Polar residues" evidence="1">
    <location>
        <begin position="1052"/>
        <end position="1065"/>
    </location>
</feature>
<feature type="region of interest" description="Disordered" evidence="1">
    <location>
        <begin position="912"/>
        <end position="998"/>
    </location>
</feature>
<reference evidence="3 4" key="1">
    <citation type="submission" date="2014-11" db="EMBL/GenBank/DDBJ databases">
        <authorList>
            <person name="Zhu J."/>
            <person name="Qi W."/>
            <person name="Song R."/>
        </authorList>
    </citation>
    <scope>NUCLEOTIDE SEQUENCE [LARGE SCALE GENOMIC DNA]</scope>
</reference>
<dbReference type="AlphaFoldDB" id="A0A0G4FBK8"/>
<dbReference type="PROSITE" id="PS50235">
    <property type="entry name" value="USP_3"/>
    <property type="match status" value="1"/>
</dbReference>
<feature type="compositionally biased region" description="Low complexity" evidence="1">
    <location>
        <begin position="72"/>
        <end position="83"/>
    </location>
</feature>
<dbReference type="PANTHER" id="PTHR21646">
    <property type="entry name" value="UBIQUITIN CARBOXYL-TERMINAL HYDROLASE"/>
    <property type="match status" value="1"/>
</dbReference>
<feature type="region of interest" description="Disordered" evidence="1">
    <location>
        <begin position="512"/>
        <end position="639"/>
    </location>
</feature>
<dbReference type="EMBL" id="CDMY01000404">
    <property type="protein sequence ID" value="CEM10255.1"/>
    <property type="molecule type" value="Genomic_DNA"/>
</dbReference>
<dbReference type="Pfam" id="PF00443">
    <property type="entry name" value="UCH"/>
    <property type="match status" value="1"/>
</dbReference>
<dbReference type="VEuPathDB" id="CryptoDB:Vbra_14935"/>
<dbReference type="GO" id="GO:0016579">
    <property type="term" value="P:protein deubiquitination"/>
    <property type="evidence" value="ECO:0007669"/>
    <property type="project" value="InterPro"/>
</dbReference>
<dbReference type="InterPro" id="IPR001394">
    <property type="entry name" value="Peptidase_C19_UCH"/>
</dbReference>
<feature type="compositionally biased region" description="Polar residues" evidence="1">
    <location>
        <begin position="1016"/>
        <end position="1040"/>
    </location>
</feature>
<feature type="region of interest" description="Disordered" evidence="1">
    <location>
        <begin position="697"/>
        <end position="729"/>
    </location>
</feature>
<dbReference type="CDD" id="cd02674">
    <property type="entry name" value="Peptidase_C19R"/>
    <property type="match status" value="1"/>
</dbReference>
<evidence type="ECO:0000256" key="1">
    <source>
        <dbReference type="SAM" id="MobiDB-lite"/>
    </source>
</evidence>